<gene>
    <name evidence="8" type="ORF">GA0070563_115103</name>
</gene>
<dbReference type="PROSITE" id="PS50853">
    <property type="entry name" value="FN3"/>
    <property type="match status" value="1"/>
</dbReference>
<dbReference type="InterPro" id="IPR013783">
    <property type="entry name" value="Ig-like_fold"/>
</dbReference>
<keyword evidence="3" id="KW-0326">Glycosidase</keyword>
<evidence type="ECO:0000259" key="7">
    <source>
        <dbReference type="PROSITE" id="PS50853"/>
    </source>
</evidence>
<keyword evidence="4" id="KW-0119">Carbohydrate metabolism</keyword>
<dbReference type="RefSeq" id="WP_256095836.1">
    <property type="nucleotide sequence ID" value="NZ_FMCT01000015.1"/>
</dbReference>
<dbReference type="InterPro" id="IPR036116">
    <property type="entry name" value="FN3_sf"/>
</dbReference>
<feature type="active site" description="Proton donor" evidence="5">
    <location>
        <position position="341"/>
    </location>
</feature>
<dbReference type="InterPro" id="IPR003961">
    <property type="entry name" value="FN3_dom"/>
</dbReference>
<feature type="compositionally biased region" description="Basic and acidic residues" evidence="6">
    <location>
        <begin position="18"/>
        <end position="34"/>
    </location>
</feature>
<evidence type="ECO:0000313" key="9">
    <source>
        <dbReference type="Proteomes" id="UP000183585"/>
    </source>
</evidence>
<dbReference type="InterPro" id="IPR017853">
    <property type="entry name" value="GH"/>
</dbReference>
<accession>A0A1C5ANY1</accession>
<keyword evidence="2" id="KW-0378">Hydrolase</keyword>
<name>A0A1C5ANY1_9ACTN</name>
<sequence>MTGRHEAAGHRGAGRGAGSDHEGAGHGAGGDHDAGTVPAAGDDARGDWTRRIARRSDERGATGGIPDLPPPAGLTAVAGVGHVRLSWSPVPDAVGYLVHRAPLRDGRPAGPFAPVDHQGGDVLAVPDTWYVDTTGEPGRPYAYAVAAVPEVTVTGALGDPVVAAAPPAADGPPPTVDVRVDAAAPGTPLHRPWQPMIGSERLSQLLCADTTGGREIGAELLAALRRVRAEVGVEAVRAHAILHDDLGVYREVDGRPVHDFTGVDRVYDLLLSAGLRPVVEIGFMPRDLARDPERTVFAYRGVISPPKDWDRWAELVRALVAHLLDRYGEAVLGWDFEVWNEANLEVFWAGTREEWMRLYEVTARAVKDVDDRIAVGGPSSAAAGWVDALLEHAARTGAPVDFVSTHTYGSPPLDLRPTLRRLGFPHARLLWTEWGVTPTHFHPVNDGASAATFLLGGMRSAAGRVDALSYWVASDHFEELGRPPRLLHGGFGLITVGGIAKPRYHALRMLARLGDTELPVRSCGDGADGLVQAWASRHADGGLAVLVWASTLDQSKRDGDPALARRVRLSVAGGPGGGVTVTRLDREHGDVTTLAGRLGVGDWPTDGQWDALRAADTLPAEPVEPDVAGGVATVELLVPQPGVVLVEFAPPGPTG</sequence>
<dbReference type="SUPFAM" id="SSF51445">
    <property type="entry name" value="(Trans)glycosidases"/>
    <property type="match status" value="1"/>
</dbReference>
<evidence type="ECO:0000256" key="2">
    <source>
        <dbReference type="ARBA" id="ARBA00022801"/>
    </source>
</evidence>
<feature type="region of interest" description="Disordered" evidence="6">
    <location>
        <begin position="1"/>
        <end position="46"/>
    </location>
</feature>
<feature type="domain" description="Fibronectin type-III" evidence="7">
    <location>
        <begin position="70"/>
        <end position="168"/>
    </location>
</feature>
<reference evidence="9" key="1">
    <citation type="submission" date="2016-06" db="EMBL/GenBank/DDBJ databases">
        <authorList>
            <person name="Varghese N."/>
            <person name="Submissions Spin"/>
        </authorList>
    </citation>
    <scope>NUCLEOTIDE SEQUENCE [LARGE SCALE GENOMIC DNA]</scope>
    <source>
        <strain evidence="9">DSM 43168</strain>
    </source>
</reference>
<evidence type="ECO:0000256" key="4">
    <source>
        <dbReference type="ARBA" id="ARBA00023326"/>
    </source>
</evidence>
<dbReference type="PANTHER" id="PTHR12631">
    <property type="entry name" value="ALPHA-L-IDURONIDASE"/>
    <property type="match status" value="1"/>
</dbReference>
<evidence type="ECO:0000313" key="8">
    <source>
        <dbReference type="EMBL" id="SCF46917.1"/>
    </source>
</evidence>
<organism evidence="8 9">
    <name type="scientific">Micromonospora carbonacea</name>
    <dbReference type="NCBI Taxonomy" id="47853"/>
    <lineage>
        <taxon>Bacteria</taxon>
        <taxon>Bacillati</taxon>
        <taxon>Actinomycetota</taxon>
        <taxon>Actinomycetes</taxon>
        <taxon>Micromonosporales</taxon>
        <taxon>Micromonosporaceae</taxon>
        <taxon>Micromonospora</taxon>
    </lineage>
</organism>
<dbReference type="GO" id="GO:0004553">
    <property type="term" value="F:hydrolase activity, hydrolyzing O-glycosyl compounds"/>
    <property type="evidence" value="ECO:0007669"/>
    <property type="project" value="InterPro"/>
</dbReference>
<dbReference type="Proteomes" id="UP000183585">
    <property type="component" value="Unassembled WGS sequence"/>
</dbReference>
<dbReference type="Gene3D" id="2.60.40.1500">
    <property type="entry name" value="Glycosyl hydrolase domain, family 39"/>
    <property type="match status" value="1"/>
</dbReference>
<dbReference type="GO" id="GO:0000272">
    <property type="term" value="P:polysaccharide catabolic process"/>
    <property type="evidence" value="ECO:0007669"/>
    <property type="project" value="UniProtKB-KW"/>
</dbReference>
<evidence type="ECO:0000256" key="6">
    <source>
        <dbReference type="SAM" id="MobiDB-lite"/>
    </source>
</evidence>
<dbReference type="EMBL" id="FMCT01000015">
    <property type="protein sequence ID" value="SCF46917.1"/>
    <property type="molecule type" value="Genomic_DNA"/>
</dbReference>
<comment type="similarity">
    <text evidence="1">Belongs to the glycosyl hydrolase 39 family.</text>
</comment>
<evidence type="ECO:0000256" key="1">
    <source>
        <dbReference type="ARBA" id="ARBA00008875"/>
    </source>
</evidence>
<proteinExistence type="inferred from homology"/>
<dbReference type="InterPro" id="IPR049166">
    <property type="entry name" value="GH39_cat"/>
</dbReference>
<dbReference type="PANTHER" id="PTHR12631:SF10">
    <property type="entry name" value="BETA-XYLOSIDASE-LIKE PROTEIN-RELATED"/>
    <property type="match status" value="1"/>
</dbReference>
<dbReference type="Pfam" id="PF01229">
    <property type="entry name" value="Glyco_hydro_39"/>
    <property type="match status" value="1"/>
</dbReference>
<dbReference type="InterPro" id="IPR051923">
    <property type="entry name" value="Glycosyl_Hydrolase_39"/>
</dbReference>
<evidence type="ECO:0000256" key="5">
    <source>
        <dbReference type="PIRSR" id="PIRSR600514-1"/>
    </source>
</evidence>
<keyword evidence="9" id="KW-1185">Reference proteome</keyword>
<evidence type="ECO:0000256" key="3">
    <source>
        <dbReference type="ARBA" id="ARBA00023295"/>
    </source>
</evidence>
<dbReference type="Gene3D" id="2.60.40.10">
    <property type="entry name" value="Immunoglobulins"/>
    <property type="match status" value="1"/>
</dbReference>
<dbReference type="AlphaFoldDB" id="A0A1C5ANY1"/>
<dbReference type="InterPro" id="IPR000514">
    <property type="entry name" value="Glyco_hydro_39"/>
</dbReference>
<dbReference type="SUPFAM" id="SSF49265">
    <property type="entry name" value="Fibronectin type III"/>
    <property type="match status" value="1"/>
</dbReference>
<dbReference type="PRINTS" id="PR00745">
    <property type="entry name" value="GLHYDRLASE39"/>
</dbReference>
<keyword evidence="4" id="KW-0624">Polysaccharide degradation</keyword>
<protein>
    <submittedName>
        <fullName evidence="8">Xylan 1,4-beta-xylosidase</fullName>
    </submittedName>
</protein>
<dbReference type="SUPFAM" id="SSF51011">
    <property type="entry name" value="Glycosyl hydrolase domain"/>
    <property type="match status" value="1"/>
</dbReference>
<dbReference type="Gene3D" id="3.20.20.80">
    <property type="entry name" value="Glycosidases"/>
    <property type="match status" value="1"/>
</dbReference>